<keyword evidence="1" id="KW-0413">Isomerase</keyword>
<dbReference type="InterPro" id="IPR036249">
    <property type="entry name" value="Thioredoxin-like_sf"/>
</dbReference>
<evidence type="ECO:0000256" key="2">
    <source>
        <dbReference type="PIRSR" id="PIRSR006386-1"/>
    </source>
</evidence>
<dbReference type="GO" id="GO:0006749">
    <property type="term" value="P:glutathione metabolic process"/>
    <property type="evidence" value="ECO:0007669"/>
    <property type="project" value="TreeGrafter"/>
</dbReference>
<dbReference type="GO" id="GO:0004364">
    <property type="term" value="F:glutathione transferase activity"/>
    <property type="evidence" value="ECO:0007669"/>
    <property type="project" value="TreeGrafter"/>
</dbReference>
<sequence length="199" mass="21829">MARIDYFFGVFSPWTYLAGQRLEEIATRHGASIAYKPLDLIALFARTGGTPPAQRPACRMEYRMQELKRWSARLGMAMDFTPPFFPTNPAPASYAIIAAQQAGGGDLGGLTHAIARACWAEGKDIAQDEVIRAALEANGFSGDLVTSGMFEGAITYERNLQEAVDRGAFGSPFYIVADSDERFWGQDRLALLDDHLGEL</sequence>
<dbReference type="RefSeq" id="WP_038129414.1">
    <property type="nucleotide sequence ID" value="NZ_AUNB01000017.1"/>
</dbReference>
<dbReference type="GO" id="GO:0018845">
    <property type="term" value="F:2-hydroxychromene-2-carboxylate isomerase activity"/>
    <property type="evidence" value="ECO:0007669"/>
    <property type="project" value="UniProtKB-UniRule"/>
</dbReference>
<comment type="caution">
    <text evidence="4">The sequence shown here is derived from an EMBL/GenBank/DDBJ whole genome shotgun (WGS) entry which is preliminary data.</text>
</comment>
<dbReference type="PANTHER" id="PTHR42943:SF2">
    <property type="entry name" value="GLUTATHIONE S-TRANSFERASE KAPPA 1"/>
    <property type="match status" value="1"/>
</dbReference>
<dbReference type="Proteomes" id="UP000027471">
    <property type="component" value="Unassembled WGS sequence"/>
</dbReference>
<dbReference type="CDD" id="cd03022">
    <property type="entry name" value="DsbA_HCCA_Iso"/>
    <property type="match status" value="1"/>
</dbReference>
<organism evidence="4 5">
    <name type="scientific">Thioclava indica</name>
    <dbReference type="NCBI Taxonomy" id="1353528"/>
    <lineage>
        <taxon>Bacteria</taxon>
        <taxon>Pseudomonadati</taxon>
        <taxon>Pseudomonadota</taxon>
        <taxon>Alphaproteobacteria</taxon>
        <taxon>Rhodobacterales</taxon>
        <taxon>Paracoccaceae</taxon>
        <taxon>Thioclava</taxon>
    </lineage>
</organism>
<name>A0A074KGK5_9RHOB</name>
<dbReference type="EC" id="5.99.1.4" evidence="1"/>
<dbReference type="STRING" id="1353528.DT23_13125"/>
<dbReference type="InterPro" id="IPR051924">
    <property type="entry name" value="GST_Kappa/NadH"/>
</dbReference>
<keyword evidence="5" id="KW-1185">Reference proteome</keyword>
<dbReference type="Pfam" id="PF01323">
    <property type="entry name" value="DSBA"/>
    <property type="match status" value="1"/>
</dbReference>
<dbReference type="SUPFAM" id="SSF52833">
    <property type="entry name" value="Thioredoxin-like"/>
    <property type="match status" value="1"/>
</dbReference>
<gene>
    <name evidence="4" type="ORF">DT23_13125</name>
</gene>
<dbReference type="InterPro" id="IPR044087">
    <property type="entry name" value="NahD-like"/>
</dbReference>
<dbReference type="InterPro" id="IPR014440">
    <property type="entry name" value="HCCAis_GSTk"/>
</dbReference>
<dbReference type="PANTHER" id="PTHR42943">
    <property type="entry name" value="GLUTATHIONE S-TRANSFERASE KAPPA"/>
    <property type="match status" value="1"/>
</dbReference>
<protein>
    <recommendedName>
        <fullName evidence="1">2-hydroxychromene-2-carboxylate isomerase</fullName>
        <ecNumber evidence="1">5.99.1.4</ecNumber>
    </recommendedName>
</protein>
<dbReference type="eggNOG" id="COG3917">
    <property type="taxonomic scope" value="Bacteria"/>
</dbReference>
<dbReference type="InterPro" id="IPR001853">
    <property type="entry name" value="DSBA-like_thioredoxin_dom"/>
</dbReference>
<evidence type="ECO:0000313" key="4">
    <source>
        <dbReference type="EMBL" id="KEO60657.1"/>
    </source>
</evidence>
<reference evidence="4 5" key="1">
    <citation type="journal article" date="2015" name="Antonie Van Leeuwenhoek">
        <title>Thioclava indica sp. nov., isolated from surface seawater of the Indian Ocean.</title>
        <authorList>
            <person name="Liu Y."/>
            <person name="Lai Q."/>
            <person name="Du J."/>
            <person name="Xu H."/>
            <person name="Jiang L."/>
            <person name="Shao Z."/>
        </authorList>
    </citation>
    <scope>NUCLEOTIDE SEQUENCE [LARGE SCALE GENOMIC DNA]</scope>
    <source>
        <strain evidence="4 5">DT23-4</strain>
    </source>
</reference>
<dbReference type="GO" id="GO:0004602">
    <property type="term" value="F:glutathione peroxidase activity"/>
    <property type="evidence" value="ECO:0007669"/>
    <property type="project" value="TreeGrafter"/>
</dbReference>
<dbReference type="PIRSF" id="PIRSF006386">
    <property type="entry name" value="HCCAis_GSTk"/>
    <property type="match status" value="1"/>
</dbReference>
<proteinExistence type="inferred from homology"/>
<dbReference type="AlphaFoldDB" id="A0A074KGK5"/>
<dbReference type="OrthoDB" id="5244108at2"/>
<comment type="similarity">
    <text evidence="1">Belongs to the GST superfamily. NadH family.</text>
</comment>
<comment type="catalytic activity">
    <reaction evidence="1">
        <text>2-hydroxychromene-2-carboxylate = (3E)-4-(2-hydroxyphenyl)-2-oxobut-3-enoate</text>
        <dbReference type="Rhea" id="RHEA:27401"/>
        <dbReference type="ChEBI" id="CHEBI:59350"/>
        <dbReference type="ChEBI" id="CHEBI:59353"/>
        <dbReference type="EC" id="5.99.1.4"/>
    </reaction>
</comment>
<evidence type="ECO:0000259" key="3">
    <source>
        <dbReference type="Pfam" id="PF01323"/>
    </source>
</evidence>
<dbReference type="Gene3D" id="3.40.30.10">
    <property type="entry name" value="Glutaredoxin"/>
    <property type="match status" value="1"/>
</dbReference>
<dbReference type="EMBL" id="AUNB01000017">
    <property type="protein sequence ID" value="KEO60657.1"/>
    <property type="molecule type" value="Genomic_DNA"/>
</dbReference>
<evidence type="ECO:0000256" key="1">
    <source>
        <dbReference type="PIRNR" id="PIRNR006386"/>
    </source>
</evidence>
<feature type="active site" description="Nucleophile" evidence="2">
    <location>
        <position position="12"/>
    </location>
</feature>
<feature type="domain" description="DSBA-like thioredoxin" evidence="3">
    <location>
        <begin position="4"/>
        <end position="196"/>
    </location>
</feature>
<dbReference type="GO" id="GO:1901170">
    <property type="term" value="P:naphthalene catabolic process"/>
    <property type="evidence" value="ECO:0007669"/>
    <property type="project" value="InterPro"/>
</dbReference>
<accession>A0A074KGK5</accession>
<evidence type="ECO:0000313" key="5">
    <source>
        <dbReference type="Proteomes" id="UP000027471"/>
    </source>
</evidence>